<keyword evidence="4" id="KW-0694">RNA-binding</keyword>
<protein>
    <recommendedName>
        <fullName evidence="4 5">Translation initiation factor IF-1</fullName>
    </recommendedName>
</protein>
<dbReference type="GO" id="GO:0019843">
    <property type="term" value="F:rRNA binding"/>
    <property type="evidence" value="ECO:0007669"/>
    <property type="project" value="UniProtKB-UniRule"/>
</dbReference>
<dbReference type="InterPro" id="IPR012340">
    <property type="entry name" value="NA-bd_OB-fold"/>
</dbReference>
<sequence length="71" mass="7905">MASDVIQMNGVVTSVINNSTYKVKLQNNIEITAHVSGKMRLHRIQILQGDTVTVELSPYDLTCGRITFRGK</sequence>
<evidence type="ECO:0000313" key="7">
    <source>
        <dbReference type="EMBL" id="AIV03480.1"/>
    </source>
</evidence>
<dbReference type="Pfam" id="PF01176">
    <property type="entry name" value="eIF-1a"/>
    <property type="match status" value="1"/>
</dbReference>
<accession>A0A097SSC2</accession>
<gene>
    <name evidence="4 7" type="primary">infA</name>
    <name evidence="7" type="ORF">MGM1_0930</name>
</gene>
<keyword evidence="2 4" id="KW-0396">Initiation factor</keyword>
<keyword evidence="4" id="KW-0699">rRNA-binding</keyword>
<dbReference type="GO" id="GO:0005829">
    <property type="term" value="C:cytosol"/>
    <property type="evidence" value="ECO:0007669"/>
    <property type="project" value="TreeGrafter"/>
</dbReference>
<dbReference type="GO" id="GO:0003743">
    <property type="term" value="F:translation initiation factor activity"/>
    <property type="evidence" value="ECO:0007669"/>
    <property type="project" value="UniProtKB-UniRule"/>
</dbReference>
<comment type="similarity">
    <text evidence="1 4">Belongs to the IF-1 family.</text>
</comment>
<dbReference type="InterPro" id="IPR006196">
    <property type="entry name" value="RNA-binding_domain_S1_IF1"/>
</dbReference>
<dbReference type="KEGG" id="mgj:MGM1_0930"/>
<organism evidence="7 8">
    <name type="scientific">Candidatus Malacoplasma girerdii</name>
    <dbReference type="NCBI Taxonomy" id="1318617"/>
    <lineage>
        <taxon>Bacteria</taxon>
        <taxon>Bacillati</taxon>
        <taxon>Mycoplasmatota</taxon>
        <taxon>Mycoplasmoidales</taxon>
        <taxon>Mycoplasmoidaceae</taxon>
        <taxon>Malacoplasma</taxon>
    </lineage>
</organism>
<dbReference type="HOGENOM" id="CLU_151267_1_0_14"/>
<dbReference type="NCBIfam" id="TIGR00008">
    <property type="entry name" value="infA"/>
    <property type="match status" value="1"/>
</dbReference>
<comment type="function">
    <text evidence="4">One of the essential components for the initiation of protein synthesis. Stabilizes the binding of IF-2 and IF-3 on the 30S subunit to which N-formylmethionyl-tRNA(fMet) subsequently binds. Helps modulate mRNA selection, yielding the 30S pre-initiation complex (PIC). Upon addition of the 50S ribosomal subunit IF-1, IF-2 and IF-3 are released leaving the mature 70S translation initiation complex.</text>
</comment>
<evidence type="ECO:0000256" key="3">
    <source>
        <dbReference type="ARBA" id="ARBA00022917"/>
    </source>
</evidence>
<dbReference type="PANTHER" id="PTHR33370">
    <property type="entry name" value="TRANSLATION INITIATION FACTOR IF-1, CHLOROPLASTIC"/>
    <property type="match status" value="1"/>
</dbReference>
<evidence type="ECO:0000259" key="6">
    <source>
        <dbReference type="PROSITE" id="PS50832"/>
    </source>
</evidence>
<dbReference type="PANTHER" id="PTHR33370:SF1">
    <property type="entry name" value="TRANSLATION INITIATION FACTOR IF-1, CHLOROPLASTIC"/>
    <property type="match status" value="1"/>
</dbReference>
<dbReference type="AlphaFoldDB" id="A0A097SSC2"/>
<evidence type="ECO:0000256" key="5">
    <source>
        <dbReference type="NCBIfam" id="TIGR00008"/>
    </source>
</evidence>
<proteinExistence type="inferred from homology"/>
<feature type="domain" description="S1-like" evidence="6">
    <location>
        <begin position="1"/>
        <end position="71"/>
    </location>
</feature>
<dbReference type="EMBL" id="CP007711">
    <property type="protein sequence ID" value="AIV03480.1"/>
    <property type="molecule type" value="Genomic_DNA"/>
</dbReference>
<dbReference type="CDD" id="cd04451">
    <property type="entry name" value="S1_IF1"/>
    <property type="match status" value="1"/>
</dbReference>
<evidence type="ECO:0000313" key="8">
    <source>
        <dbReference type="Proteomes" id="UP000030066"/>
    </source>
</evidence>
<dbReference type="PROSITE" id="PS50832">
    <property type="entry name" value="S1_IF1_TYPE"/>
    <property type="match status" value="1"/>
</dbReference>
<keyword evidence="3 4" id="KW-0648">Protein biosynthesis</keyword>
<dbReference type="HAMAP" id="MF_00075">
    <property type="entry name" value="IF_1"/>
    <property type="match status" value="1"/>
</dbReference>
<dbReference type="STRING" id="1318617.MGM1_0930"/>
<dbReference type="eggNOG" id="COG0361">
    <property type="taxonomic scope" value="Bacteria"/>
</dbReference>
<keyword evidence="4" id="KW-0963">Cytoplasm</keyword>
<dbReference type="InterPro" id="IPR004368">
    <property type="entry name" value="TIF_IF1"/>
</dbReference>
<dbReference type="SUPFAM" id="SSF50249">
    <property type="entry name" value="Nucleic acid-binding proteins"/>
    <property type="match status" value="1"/>
</dbReference>
<name>A0A097SSC2_9BACT</name>
<reference evidence="7 8" key="1">
    <citation type="journal article" date="2014" name="PLoS ONE">
        <title>An emerging Mycoplasma associated with trichomoniasis, vaginal infection and disease.</title>
        <authorList>
            <consortium name="Vaginal Microbiome Consortium"/>
            <person name="Fettweis J.M."/>
            <person name="Serrano M.G."/>
            <person name="Huang B."/>
            <person name="Brooks J.P."/>
            <person name="Glascock A.L."/>
            <person name="Sheth N.U."/>
            <person name="Strauss J.F.III."/>
            <person name="Jefferson K.K."/>
            <person name="Buck G.A."/>
        </authorList>
    </citation>
    <scope>NUCLEOTIDE SEQUENCE [LARGE SCALE GENOMIC DNA]</scope>
    <source>
        <strain evidence="7 8">VCU_M1</strain>
    </source>
</reference>
<evidence type="ECO:0000256" key="1">
    <source>
        <dbReference type="ARBA" id="ARBA00010939"/>
    </source>
</evidence>
<dbReference type="GO" id="GO:0043022">
    <property type="term" value="F:ribosome binding"/>
    <property type="evidence" value="ECO:0007669"/>
    <property type="project" value="UniProtKB-UniRule"/>
</dbReference>
<comment type="subunit">
    <text evidence="4">Component of the 30S ribosomal translation pre-initiation complex which assembles on the 30S ribosome in the order IF-2 and IF-3, IF-1 and N-formylmethionyl-tRNA(fMet); mRNA recruitment can occur at any time during PIC assembly.</text>
</comment>
<keyword evidence="8" id="KW-1185">Reference proteome</keyword>
<evidence type="ECO:0000256" key="4">
    <source>
        <dbReference type="HAMAP-Rule" id="MF_00075"/>
    </source>
</evidence>
<comment type="subcellular location">
    <subcellularLocation>
        <location evidence="4">Cytoplasm</location>
    </subcellularLocation>
</comment>
<evidence type="ECO:0000256" key="2">
    <source>
        <dbReference type="ARBA" id="ARBA00022540"/>
    </source>
</evidence>
<dbReference type="Gene3D" id="2.40.50.140">
    <property type="entry name" value="Nucleic acid-binding proteins"/>
    <property type="match status" value="1"/>
</dbReference>
<dbReference type="Proteomes" id="UP000030066">
    <property type="component" value="Chromosome"/>
</dbReference>
<dbReference type="FunFam" id="2.40.50.140:FF:000002">
    <property type="entry name" value="Translation initiation factor IF-1"/>
    <property type="match status" value="1"/>
</dbReference>